<dbReference type="STRING" id="929713.NIASO_20950"/>
<dbReference type="GO" id="GO:0005524">
    <property type="term" value="F:ATP binding"/>
    <property type="evidence" value="ECO:0007669"/>
    <property type="project" value="UniProtKB-KW"/>
</dbReference>
<dbReference type="InterPro" id="IPR050611">
    <property type="entry name" value="ABCF"/>
</dbReference>
<dbReference type="GO" id="GO:0016887">
    <property type="term" value="F:ATP hydrolysis activity"/>
    <property type="evidence" value="ECO:0007669"/>
    <property type="project" value="InterPro"/>
</dbReference>
<evidence type="ECO:0000256" key="4">
    <source>
        <dbReference type="SAM" id="Coils"/>
    </source>
</evidence>
<dbReference type="PANTHER" id="PTHR19211:SF6">
    <property type="entry name" value="BLL7188 PROTEIN"/>
    <property type="match status" value="1"/>
</dbReference>
<dbReference type="eggNOG" id="COG0488">
    <property type="taxonomic scope" value="Bacteria"/>
</dbReference>
<reference evidence="6 7" key="1">
    <citation type="submission" date="2013-12" db="EMBL/GenBank/DDBJ databases">
        <authorList>
            <consortium name="DOE Joint Genome Institute"/>
            <person name="Eisen J."/>
            <person name="Huntemann M."/>
            <person name="Han J."/>
            <person name="Chen A."/>
            <person name="Kyrpides N."/>
            <person name="Mavromatis K."/>
            <person name="Markowitz V."/>
            <person name="Palaniappan K."/>
            <person name="Ivanova N."/>
            <person name="Schaumberg A."/>
            <person name="Pati A."/>
            <person name="Liolios K."/>
            <person name="Nordberg H.P."/>
            <person name="Cantor M.N."/>
            <person name="Hua S.X."/>
            <person name="Woyke T."/>
        </authorList>
    </citation>
    <scope>NUCLEOTIDE SEQUENCE [LARGE SCALE GENOMIC DNA]</scope>
    <source>
        <strain evidence="7">DSM 19437</strain>
    </source>
</reference>
<evidence type="ECO:0000313" key="6">
    <source>
        <dbReference type="EMBL" id="AHF16986.1"/>
    </source>
</evidence>
<dbReference type="InterPro" id="IPR017871">
    <property type="entry name" value="ABC_transporter-like_CS"/>
</dbReference>
<dbReference type="Gene3D" id="3.40.50.300">
    <property type="entry name" value="P-loop containing nucleotide triphosphate hydrolases"/>
    <property type="match status" value="2"/>
</dbReference>
<keyword evidence="1" id="KW-0677">Repeat</keyword>
<keyword evidence="7" id="KW-1185">Reference proteome</keyword>
<name>W0F6J7_9BACT</name>
<dbReference type="SUPFAM" id="SSF52540">
    <property type="entry name" value="P-loop containing nucleoside triphosphate hydrolases"/>
    <property type="match status" value="2"/>
</dbReference>
<feature type="domain" description="ABC transporter" evidence="5">
    <location>
        <begin position="2"/>
        <end position="242"/>
    </location>
</feature>
<dbReference type="OrthoDB" id="613473at2"/>
<dbReference type="RefSeq" id="WP_008582432.1">
    <property type="nucleotide sequence ID" value="NZ_CP007035.1"/>
</dbReference>
<sequence length="529" mass="59201">MLTLQNISYQHPNKELLFENIHYTLNPSEKTALIGNNGAGKSTLLKIIAGQLQPTSGAVCTDVAVYHIPQHFGQYNEQTIARALQIDKKLVALHAILTGDVSESNIDALNEDWTIEERAQKALSAWGLQLSDLSHPMAALSGGEKTKVFLAGMAIHQPDIVLMDEPSNHLDSRSRKLLYDSIQSAKETMLIVSHDRTLLNLLPFTCDLSRQGLKLYGGNYDFYIKQKQAADDALLQKIQSQEKDLRKARATEREAIERKQKLDARGRKKQDKAGVPTIMLNTLRSNAEKSTSKLRNTHSEKISTLSEALQQSRADQEALAQMKLNLDNSLLHRGKILVTATGINIRHHQQPLWERPVTFQVQSGERVTIKGDNGSGKTTLIKVMLGQQAPDSGQVYRAAFNSVYIDQDYSLINPRLTVYEQAQQFNTDGLTEHEIKIRLTRFLFSKTQWDTPCSRLSGGEKMRLLLCCLMIRSQAPDMLVLDEPTNNLDIQNVEILLQAINNYEGTVIVVSHDSNFLDTLGPTKVIELG</sequence>
<feature type="coiled-coil region" evidence="4">
    <location>
        <begin position="238"/>
        <end position="265"/>
    </location>
</feature>
<organism evidence="6 7">
    <name type="scientific">Niabella soli DSM 19437</name>
    <dbReference type="NCBI Taxonomy" id="929713"/>
    <lineage>
        <taxon>Bacteria</taxon>
        <taxon>Pseudomonadati</taxon>
        <taxon>Bacteroidota</taxon>
        <taxon>Chitinophagia</taxon>
        <taxon>Chitinophagales</taxon>
        <taxon>Chitinophagaceae</taxon>
        <taxon>Niabella</taxon>
    </lineage>
</organism>
<dbReference type="FunFam" id="3.40.50.300:FF:001320">
    <property type="entry name" value="Heme ABC transporter ATP-binding protein"/>
    <property type="match status" value="1"/>
</dbReference>
<evidence type="ECO:0000313" key="7">
    <source>
        <dbReference type="Proteomes" id="UP000003586"/>
    </source>
</evidence>
<evidence type="ECO:0000256" key="2">
    <source>
        <dbReference type="ARBA" id="ARBA00022741"/>
    </source>
</evidence>
<dbReference type="Proteomes" id="UP000003586">
    <property type="component" value="Chromosome"/>
</dbReference>
<dbReference type="KEGG" id="nso:NIASO_20950"/>
<protein>
    <submittedName>
        <fullName evidence="6">ABC transporter ATP-binding protein</fullName>
    </submittedName>
</protein>
<keyword evidence="4" id="KW-0175">Coiled coil</keyword>
<dbReference type="InterPro" id="IPR003593">
    <property type="entry name" value="AAA+_ATPase"/>
</dbReference>
<keyword evidence="2" id="KW-0547">Nucleotide-binding</keyword>
<dbReference type="PANTHER" id="PTHR19211">
    <property type="entry name" value="ATP-BINDING TRANSPORT PROTEIN-RELATED"/>
    <property type="match status" value="1"/>
</dbReference>
<keyword evidence="3 6" id="KW-0067">ATP-binding</keyword>
<evidence type="ECO:0000256" key="1">
    <source>
        <dbReference type="ARBA" id="ARBA00022737"/>
    </source>
</evidence>
<feature type="domain" description="ABC transporter" evidence="5">
    <location>
        <begin position="338"/>
        <end position="528"/>
    </location>
</feature>
<evidence type="ECO:0000259" key="5">
    <source>
        <dbReference type="PROSITE" id="PS50893"/>
    </source>
</evidence>
<accession>W0F6J7</accession>
<dbReference type="Pfam" id="PF00005">
    <property type="entry name" value="ABC_tran"/>
    <property type="match status" value="2"/>
</dbReference>
<dbReference type="SMART" id="SM00382">
    <property type="entry name" value="AAA"/>
    <property type="match status" value="2"/>
</dbReference>
<gene>
    <name evidence="6" type="ORF">NIASO_20950</name>
</gene>
<evidence type="ECO:0000256" key="3">
    <source>
        <dbReference type="ARBA" id="ARBA00022840"/>
    </source>
</evidence>
<proteinExistence type="predicted"/>
<dbReference type="InterPro" id="IPR003439">
    <property type="entry name" value="ABC_transporter-like_ATP-bd"/>
</dbReference>
<dbReference type="PROSITE" id="PS50893">
    <property type="entry name" value="ABC_TRANSPORTER_2"/>
    <property type="match status" value="2"/>
</dbReference>
<dbReference type="HOGENOM" id="CLU_000604_36_0_10"/>
<dbReference type="EMBL" id="CP007035">
    <property type="protein sequence ID" value="AHF16986.1"/>
    <property type="molecule type" value="Genomic_DNA"/>
</dbReference>
<dbReference type="CDD" id="cd03221">
    <property type="entry name" value="ABCF_EF-3"/>
    <property type="match status" value="2"/>
</dbReference>
<dbReference type="PROSITE" id="PS00211">
    <property type="entry name" value="ABC_TRANSPORTER_1"/>
    <property type="match status" value="2"/>
</dbReference>
<dbReference type="InterPro" id="IPR027417">
    <property type="entry name" value="P-loop_NTPase"/>
</dbReference>
<dbReference type="AlphaFoldDB" id="W0F6J7"/>